<evidence type="ECO:0000313" key="2">
    <source>
        <dbReference type="Proteomes" id="UP001433508"/>
    </source>
</evidence>
<keyword evidence="2" id="KW-1185">Reference proteome</keyword>
<accession>A0ACC3SSR8</accession>
<evidence type="ECO:0000313" key="1">
    <source>
        <dbReference type="EMBL" id="KAK9234688.1"/>
    </source>
</evidence>
<proteinExistence type="predicted"/>
<reference evidence="2" key="1">
    <citation type="journal article" date="2024" name="Front. Bioeng. Biotechnol.">
        <title>Genome-scale model development and genomic sequencing of the oleaginous clade Lipomyces.</title>
        <authorList>
            <person name="Czajka J.J."/>
            <person name="Han Y."/>
            <person name="Kim J."/>
            <person name="Mondo S.J."/>
            <person name="Hofstad B.A."/>
            <person name="Robles A."/>
            <person name="Haridas S."/>
            <person name="Riley R."/>
            <person name="LaButti K."/>
            <person name="Pangilinan J."/>
            <person name="Andreopoulos W."/>
            <person name="Lipzen A."/>
            <person name="Yan J."/>
            <person name="Wang M."/>
            <person name="Ng V."/>
            <person name="Grigoriev I.V."/>
            <person name="Spatafora J.W."/>
            <person name="Magnuson J.K."/>
            <person name="Baker S.E."/>
            <person name="Pomraning K.R."/>
        </authorList>
    </citation>
    <scope>NUCLEOTIDE SEQUENCE [LARGE SCALE GENOMIC DNA]</scope>
    <source>
        <strain evidence="2">CBS 7786</strain>
    </source>
</reference>
<protein>
    <submittedName>
        <fullName evidence="1">Uncharacterized protein</fullName>
    </submittedName>
</protein>
<organism evidence="1 2">
    <name type="scientific">Lipomyces kononenkoae</name>
    <name type="common">Yeast</name>
    <dbReference type="NCBI Taxonomy" id="34357"/>
    <lineage>
        <taxon>Eukaryota</taxon>
        <taxon>Fungi</taxon>
        <taxon>Dikarya</taxon>
        <taxon>Ascomycota</taxon>
        <taxon>Saccharomycotina</taxon>
        <taxon>Lipomycetes</taxon>
        <taxon>Lipomycetales</taxon>
        <taxon>Lipomycetaceae</taxon>
        <taxon>Lipomyces</taxon>
    </lineage>
</organism>
<dbReference type="EMBL" id="MU971455">
    <property type="protein sequence ID" value="KAK9234688.1"/>
    <property type="molecule type" value="Genomic_DNA"/>
</dbReference>
<dbReference type="Proteomes" id="UP001433508">
    <property type="component" value="Unassembled WGS sequence"/>
</dbReference>
<name>A0ACC3SSR8_LIPKO</name>
<comment type="caution">
    <text evidence="1">The sequence shown here is derived from an EMBL/GenBank/DDBJ whole genome shotgun (WGS) entry which is preliminary data.</text>
</comment>
<sequence length="1001" mass="109109">MFDLFSLKRKTADRDAIAQTPTSVPVSAPPTKRRKVDTDGSSQSKLQLPNRSPLMSSVSGSLPPQWSRENSTDARSSDDELYGEAKRRKWVQSLGNYNIPVSQGTSQNSNSTRASNGSQATEVGPDKPSKSARNFGPGPLPSFGQDGHHTLPSWSRASVYSPATSVSSPLASRSQNSVAPETSANSQLASNSSKATLYTPDCMRIDALSRYKVNVPPETITAPSPKSYPGSAPSFKLEPSDNRFILPTPTLNTNRGHAVPDKLYRRPPNVIQRWSHANSPLTDLDEMSMLNSHHSSPVSSPSVAHSTHAADSSRYVDDGNSRSSLSLYYQPSSASTSTNWPSNSSLPGYQRRSLPSREPSDRLEMDEQASESAADNSLVPVCSPKSAYNAEDPIRLSTSGASAQDSRKKLSDSQRSIALHSGSSTDNVRYIAESGASGVTATPSHDIRDARESTSCSSTARCSIYGMQRASYPESTSYPNDAQASSALSTSSIGSVSEKESVASREVLSSSASRAQMEPPPLPLPLLSDSSSSPNTPKTPCLVQVLSSSSMSSANSMKSIHPVLSRLKSSEPLQHRRSPGSNLSLSGLQRQERSVSIEPNDRETMSSAVFPLAANSTSTGFEQNSYNNKESLSLNGYDAADKQLEPQLERPRTQIRTRVDDSCSQCGISASMLVEYAKGQEELVVKKKQWEMYFSEDQAQKATMREEVESMKEQIAKMQAEYEITRMDSDSLRMDRDNLKQKVDTQQKFINSLSQQLDEQRDEMSRVEARLLSGGIDPASKSLALSLDSSVAVNSPPATSESVSSVSETYDCGLNEKGSDTSMHDEMDACREIDKVVHQMITRSRASRVTSEVEQQELSKSSIESVAQSFELDHILASPADPILFRRKRQFTSRSPFPVESAVARASSSIYGCVIAKAPLRPGRKMRPRLLFDGSNMKALHVHRVGKFGNTVLAAKEVEKPSPFGLEPKNAVPVLRDYILGFRDGVIVWSHYVEFCIDVKC</sequence>
<gene>
    <name evidence="1" type="ORF">V1525DRAFT_422014</name>
</gene>